<dbReference type="Gene3D" id="2.60.40.10">
    <property type="entry name" value="Immunoglobulins"/>
    <property type="match status" value="1"/>
</dbReference>
<dbReference type="GO" id="GO:0016020">
    <property type="term" value="C:membrane"/>
    <property type="evidence" value="ECO:0007669"/>
    <property type="project" value="InterPro"/>
</dbReference>
<dbReference type="OrthoDB" id="99456at2"/>
<dbReference type="SUPFAM" id="SSF48230">
    <property type="entry name" value="Chondroitin AC/alginate lyase"/>
    <property type="match status" value="1"/>
</dbReference>
<dbReference type="Gene3D" id="2.60.120.260">
    <property type="entry name" value="Galactose-binding domain-like"/>
    <property type="match status" value="3"/>
</dbReference>
<proteinExistence type="predicted"/>
<dbReference type="GO" id="GO:0005975">
    <property type="term" value="P:carbohydrate metabolic process"/>
    <property type="evidence" value="ECO:0007669"/>
    <property type="project" value="UniProtKB-ARBA"/>
</dbReference>
<dbReference type="InterPro" id="IPR008929">
    <property type="entry name" value="Chondroitin_lyas"/>
</dbReference>
<sequence>MTHVWKRRDHRPSHLLALLAALLAALGVVVLPPQAGAAEREDLLTENVVEVHETVSDAGFVHPGVGLSAEDLRTAQTQVRAGQEPWASYFAAMADTTFASPTYRASNSRSAAEPDVPLDPTFTQVGQRRRETNDSFGALTQSLMWVVTGDETYRRNAVRALRAWAGMDPGSYAYFPDAHIHTGHPLYQFLMAAEIIRATEPLADDTPGTSDGYDVVWSAEDDRRLLDNFANPVVETFLHSNRKWMNQHNFGLFGRIATAIYADDADGYAQGVEWFTVNATYDGYDNGALAPQIPVIGADDPANPYGREFTQVREMGRDQAHGECNIDNFTGLARMLEVQGTRVDPAAGTVSTAADAVSAYDFLDRRLLQGADAFYGFMMGAPTPWVDERGEGWNGTISEAYRGRLFNPVNELYYEYAYERGVDVEAEAPWLAELSARRDGPYFHDGVNRANFWAPGDKNPEYWVAFPAELAGTEPVPLPDAPDLPFDGRALRLDDRTEIVTEDDETFARAHVDERGTVSVVSRLMHDGRGSNAVLVRTEGPALLEVLDKEPASGLNGNELAPTVLATVRLPDTGGEWRYVTYPESGSYVAFYRLTGRSGTTVDLREVLLQADTALTAPRFAESAGTRYLTARSAGAVDLSATEHGDGVAYAATGLPRGAELDAATGLLTWEPAPRDTGRHPVQVVADDGRSVAARSVELVVSPNRQGTVRAAVADGTDRGAVYTAETREPYEVALTAAREAARHGSDAEFRAALDTLLSRIGALRLLNPTLADGTLDYRDGVVTTTTLDTVGLNNLADDHNGTGIADLRVDSFVLDFGTRYRIAPSAFSFQARFTFGNRLQGTNVYGSNDGITWDLLTERETVNTNLWEDIDVVPEHAGEEYRYLRPRVDHPGIETDPAYPGLWSFAGFRVHGERSEVGGTVTDVSVSSPDALSGRVTAGDRVTVSLSSPTPVDDVVVEVGGQPVEATSEDGRSWSGTAELGELSGGGRLDVTVDHTTEAGRRAATIHGSTDATALYGSDERSLVELADARVVDASGAADPTKAAQAARMLDGNATTFGEVGAVDGERHLVWDFGEGSAVGVERVDLLARLDNTGMVNLDNLVFQGSNDLREWTDLTASPAKVLAWQNLASRDGGAYRYLRVRADRGISIAELRVFGDVRLALAPVLARADAVDLSDYTRASRVLFPREVEAVRAAAAEEGADETALALRLLDAWDLLEAATSSAPADVDPSWVTASTGTAGGSVDAAANGWRMFDGDPATYTDTTTRACTVTVLPTDGTVFEVESVRYHPRSGAVSRATGMPVEGSNDGGATWTALANTGVPVAGWNTVVPASPARYGALRISGGNGYCNVAELRFVVRTVDGSALDLYLTESADLTEADWTAASWETLVTARVAARAVADDRGADQDRVDAATDALAGAVTALVAA</sequence>
<accession>A0A4R4T6B1</accession>
<organism evidence="1 2">
    <name type="scientific">Streptomyces hainanensis</name>
    <dbReference type="NCBI Taxonomy" id="402648"/>
    <lineage>
        <taxon>Bacteria</taxon>
        <taxon>Bacillati</taxon>
        <taxon>Actinomycetota</taxon>
        <taxon>Actinomycetes</taxon>
        <taxon>Kitasatosporales</taxon>
        <taxon>Streptomycetaceae</taxon>
        <taxon>Streptomyces</taxon>
    </lineage>
</organism>
<dbReference type="Pfam" id="PF05345">
    <property type="entry name" value="He_PIG"/>
    <property type="match status" value="1"/>
</dbReference>
<dbReference type="Gene3D" id="1.20.1270.70">
    <property type="entry name" value="Designed single chain three-helix bundle"/>
    <property type="match status" value="1"/>
</dbReference>
<evidence type="ECO:0000313" key="2">
    <source>
        <dbReference type="Proteomes" id="UP000295345"/>
    </source>
</evidence>
<dbReference type="Gene3D" id="1.50.10.100">
    <property type="entry name" value="Chondroitin AC/alginate lyase"/>
    <property type="match status" value="1"/>
</dbReference>
<gene>
    <name evidence="1" type="ORF">E1283_21770</name>
</gene>
<protein>
    <recommendedName>
        <fullName evidence="3">F5/8 type C domain-containing protein</fullName>
    </recommendedName>
</protein>
<keyword evidence="2" id="KW-1185">Reference proteome</keyword>
<dbReference type="InterPro" id="IPR013783">
    <property type="entry name" value="Ig-like_fold"/>
</dbReference>
<name>A0A4R4T6B1_9ACTN</name>
<dbReference type="Proteomes" id="UP000295345">
    <property type="component" value="Unassembled WGS sequence"/>
</dbReference>
<dbReference type="RefSeq" id="WP_132819803.1">
    <property type="nucleotide sequence ID" value="NZ_SMKI01000247.1"/>
</dbReference>
<dbReference type="SUPFAM" id="SSF49313">
    <property type="entry name" value="Cadherin-like"/>
    <property type="match status" value="1"/>
</dbReference>
<reference evidence="1 2" key="1">
    <citation type="submission" date="2019-03" db="EMBL/GenBank/DDBJ databases">
        <title>Draft genome sequences of novel Actinobacteria.</title>
        <authorList>
            <person name="Sahin N."/>
            <person name="Ay H."/>
            <person name="Saygin H."/>
        </authorList>
    </citation>
    <scope>NUCLEOTIDE SEQUENCE [LARGE SCALE GENOMIC DNA]</scope>
    <source>
        <strain evidence="1 2">DSM 41900</strain>
    </source>
</reference>
<dbReference type="GO" id="GO:0005509">
    <property type="term" value="F:calcium ion binding"/>
    <property type="evidence" value="ECO:0007669"/>
    <property type="project" value="InterPro"/>
</dbReference>
<evidence type="ECO:0000313" key="1">
    <source>
        <dbReference type="EMBL" id="TDC72427.1"/>
    </source>
</evidence>
<dbReference type="SUPFAM" id="SSF49785">
    <property type="entry name" value="Galactose-binding domain-like"/>
    <property type="match status" value="1"/>
</dbReference>
<evidence type="ECO:0008006" key="3">
    <source>
        <dbReference type="Google" id="ProtNLM"/>
    </source>
</evidence>
<dbReference type="EMBL" id="SMKI01000247">
    <property type="protein sequence ID" value="TDC72427.1"/>
    <property type="molecule type" value="Genomic_DNA"/>
</dbReference>
<comment type="caution">
    <text evidence="1">The sequence shown here is derived from an EMBL/GenBank/DDBJ whole genome shotgun (WGS) entry which is preliminary data.</text>
</comment>
<dbReference type="InterPro" id="IPR015919">
    <property type="entry name" value="Cadherin-like_sf"/>
</dbReference>
<dbReference type="InterPro" id="IPR008979">
    <property type="entry name" value="Galactose-bd-like_sf"/>
</dbReference>